<feature type="compositionally biased region" description="Polar residues" evidence="1">
    <location>
        <begin position="89"/>
        <end position="120"/>
    </location>
</feature>
<organism evidence="2 3">
    <name type="scientific">Ramalina farinacea</name>
    <dbReference type="NCBI Taxonomy" id="258253"/>
    <lineage>
        <taxon>Eukaryota</taxon>
        <taxon>Fungi</taxon>
        <taxon>Dikarya</taxon>
        <taxon>Ascomycota</taxon>
        <taxon>Pezizomycotina</taxon>
        <taxon>Lecanoromycetes</taxon>
        <taxon>OSLEUM clade</taxon>
        <taxon>Lecanoromycetidae</taxon>
        <taxon>Lecanorales</taxon>
        <taxon>Lecanorineae</taxon>
        <taxon>Ramalinaceae</taxon>
        <taxon>Ramalina</taxon>
    </lineage>
</organism>
<proteinExistence type="predicted"/>
<sequence length="327" mass="36294">MESLDHVDSWRLEVDSDAIQNGHFIDIDGSGDEHLWEGEPLDVFEASDFSDFNGIHATTQLDQASFDPISPSDSASQRSIKINDESPDSEGTTFRRTSPRASSGDEISNSSTQTRSTWAADINTTATSASNEVGQRMRSTEVKLLNGNPFDLTHEEEIDDSESLTSIPIEPNEAMPNWRNHPSPSRRLVRVSRGPTSICGAISAETLIPIFPWLRGTTSCRRGDCPIKTRHEEGPYLHDGNLRTREGNMFGASNPPPDVYEAYDRLKLGTSTTQKDSKKVLKFVKYHFGYTDPKDLDFVEKRGGPRDLVIPGKAVLGPIIRAWRMAS</sequence>
<dbReference type="EMBL" id="JAPUFD010000001">
    <property type="protein sequence ID" value="MDI1485394.1"/>
    <property type="molecule type" value="Genomic_DNA"/>
</dbReference>
<dbReference type="Proteomes" id="UP001161017">
    <property type="component" value="Unassembled WGS sequence"/>
</dbReference>
<gene>
    <name evidence="2" type="ORF">OHK93_000531</name>
</gene>
<keyword evidence="3" id="KW-1185">Reference proteome</keyword>
<evidence type="ECO:0000313" key="2">
    <source>
        <dbReference type="EMBL" id="MDI1485394.1"/>
    </source>
</evidence>
<name>A0AA43QGT3_9LECA</name>
<comment type="caution">
    <text evidence="2">The sequence shown here is derived from an EMBL/GenBank/DDBJ whole genome shotgun (WGS) entry which is preliminary data.</text>
</comment>
<reference evidence="2" key="1">
    <citation type="journal article" date="2023" name="Genome Biol. Evol.">
        <title>First Whole Genome Sequence and Flow Cytometry Genome Size Data for the Lichen-Forming Fungus Ramalina farinacea (Ascomycota).</title>
        <authorList>
            <person name="Llewellyn T."/>
            <person name="Mian S."/>
            <person name="Hill R."/>
            <person name="Leitch I.J."/>
            <person name="Gaya E."/>
        </authorList>
    </citation>
    <scope>NUCLEOTIDE SEQUENCE</scope>
    <source>
        <strain evidence="2">LIQ254RAFAR</strain>
    </source>
</reference>
<protein>
    <submittedName>
        <fullName evidence="2">Uncharacterized protein</fullName>
    </submittedName>
</protein>
<evidence type="ECO:0000313" key="3">
    <source>
        <dbReference type="Proteomes" id="UP001161017"/>
    </source>
</evidence>
<feature type="region of interest" description="Disordered" evidence="1">
    <location>
        <begin position="61"/>
        <end position="120"/>
    </location>
</feature>
<accession>A0AA43QGT3</accession>
<evidence type="ECO:0000256" key="1">
    <source>
        <dbReference type="SAM" id="MobiDB-lite"/>
    </source>
</evidence>
<dbReference type="AlphaFoldDB" id="A0AA43QGT3"/>
<feature type="compositionally biased region" description="Polar residues" evidence="1">
    <location>
        <begin position="71"/>
        <end position="80"/>
    </location>
</feature>